<dbReference type="SMART" id="SM00882">
    <property type="entry name" value="CoA_trans"/>
    <property type="match status" value="1"/>
</dbReference>
<evidence type="ECO:0000256" key="1">
    <source>
        <dbReference type="ARBA" id="ARBA00007154"/>
    </source>
</evidence>
<accession>A0A239N392</accession>
<feature type="active site" description="5-glutamyl coenzyme A thioester intermediate" evidence="4">
    <location>
        <position position="336"/>
    </location>
</feature>
<evidence type="ECO:0000256" key="2">
    <source>
        <dbReference type="ARBA" id="ARBA00022679"/>
    </source>
</evidence>
<dbReference type="InterPro" id="IPR037171">
    <property type="entry name" value="NagB/RpiA_transferase-like"/>
</dbReference>
<evidence type="ECO:0000256" key="4">
    <source>
        <dbReference type="PIRSR" id="PIRSR000858-1"/>
    </source>
</evidence>
<dbReference type="Gene3D" id="3.40.1080.10">
    <property type="entry name" value="Glutaconate Coenzyme A-transferase"/>
    <property type="match status" value="2"/>
</dbReference>
<dbReference type="InterPro" id="IPR014388">
    <property type="entry name" value="3-oxoacid_CoA-transferase"/>
</dbReference>
<dbReference type="GO" id="GO:0008410">
    <property type="term" value="F:CoA-transferase activity"/>
    <property type="evidence" value="ECO:0007669"/>
    <property type="project" value="InterPro"/>
</dbReference>
<protein>
    <submittedName>
        <fullName evidence="6">Propionate CoA-transferase</fullName>
    </submittedName>
</protein>
<dbReference type="Pfam" id="PF01144">
    <property type="entry name" value="CoA_trans"/>
    <property type="match status" value="1"/>
</dbReference>
<name>A0A239N392_9NOCA</name>
<dbReference type="PANTHER" id="PTHR43293:SF1">
    <property type="entry name" value="ACETATE COA-TRANSFERASE YDIF"/>
    <property type="match status" value="1"/>
</dbReference>
<evidence type="ECO:0000313" key="7">
    <source>
        <dbReference type="Proteomes" id="UP000198327"/>
    </source>
</evidence>
<dbReference type="PANTHER" id="PTHR43293">
    <property type="entry name" value="ACETATE COA-TRANSFERASE YDIF"/>
    <property type="match status" value="1"/>
</dbReference>
<keyword evidence="7" id="KW-1185">Reference proteome</keyword>
<feature type="region of interest" description="Disordered" evidence="5">
    <location>
        <begin position="526"/>
        <end position="546"/>
    </location>
</feature>
<organism evidence="6 7">
    <name type="scientific">Rhodococcoides kyotonense</name>
    <dbReference type="NCBI Taxonomy" id="398843"/>
    <lineage>
        <taxon>Bacteria</taxon>
        <taxon>Bacillati</taxon>
        <taxon>Actinomycetota</taxon>
        <taxon>Actinomycetes</taxon>
        <taxon>Mycobacteriales</taxon>
        <taxon>Nocardiaceae</taxon>
        <taxon>Rhodococcoides</taxon>
    </lineage>
</organism>
<dbReference type="EMBL" id="FZOW01000027">
    <property type="protein sequence ID" value="SNT48933.1"/>
    <property type="molecule type" value="Genomic_DNA"/>
</dbReference>
<reference evidence="7" key="1">
    <citation type="submission" date="2017-06" db="EMBL/GenBank/DDBJ databases">
        <authorList>
            <person name="Varghese N."/>
            <person name="Submissions S."/>
        </authorList>
    </citation>
    <scope>NUCLEOTIDE SEQUENCE [LARGE SCALE GENOMIC DNA]</scope>
    <source>
        <strain evidence="7">JCM 23211</strain>
    </source>
</reference>
<sequence>MTRIELGSAPSGLRAHGLVLSPEDAAALVPAGSTVVVGGTGSLLQVPETLLTAVEQRWEADAAPRDLTVVHVMGLGDHEGRGIDHISIPGLVTRFIGSHFVLSPRQQKVIADGSVEAIGLPAGTISLMYREIAARRPGLFTDIGLDTFVDPRHQWGRMNEQTTTGLSEVVTIGDEEWLFYPRFDLDVALLRATSADADGNIAMEDEAAVGDNFAIAQAVHNCGGIVLVEVKRLVERGAIPAGQVRIPAPFVDHVVVTDFPNQTPITVSDARRTGAVPNAPTVVDALPFDHRKVVARRAAMEVAESDLANLGVGMANGISYVALEEGFLDRFTLTVEQGIYGGLPGVGLDSGTAINPSSIVDMPSQFDIYDGGALDLAGLAFAEIDKRGNVNVAVVGTTPIGPGGFIDISQKARNLVFCGTLCGGGLVEHIEGGEVRIDQEGRYSKFVDTVSHVSFNAERARRTGQRVLYITDRAVFQLVEDGVELIEVAPGVDIERDILSRMAFEPIMRSPKIMDRRIFEPGVVGISPLPPRSTGRRQQQERMLRA</sequence>
<keyword evidence="2 3" id="KW-0808">Transferase</keyword>
<dbReference type="PIRSF" id="PIRSF000858">
    <property type="entry name" value="SCOT-t"/>
    <property type="match status" value="1"/>
</dbReference>
<dbReference type="GO" id="GO:0046952">
    <property type="term" value="P:ketone body catabolic process"/>
    <property type="evidence" value="ECO:0007669"/>
    <property type="project" value="InterPro"/>
</dbReference>
<evidence type="ECO:0000313" key="6">
    <source>
        <dbReference type="EMBL" id="SNT48933.1"/>
    </source>
</evidence>
<evidence type="ECO:0000256" key="5">
    <source>
        <dbReference type="SAM" id="MobiDB-lite"/>
    </source>
</evidence>
<dbReference type="RefSeq" id="WP_176444529.1">
    <property type="nucleotide sequence ID" value="NZ_FZOW01000027.1"/>
</dbReference>
<dbReference type="AlphaFoldDB" id="A0A239N392"/>
<comment type="similarity">
    <text evidence="1 3">Belongs to the 3-oxoacid CoA-transferase family.</text>
</comment>
<dbReference type="SUPFAM" id="SSF100950">
    <property type="entry name" value="NagB/RpiA/CoA transferase-like"/>
    <property type="match status" value="2"/>
</dbReference>
<evidence type="ECO:0000256" key="3">
    <source>
        <dbReference type="PIRNR" id="PIRNR000858"/>
    </source>
</evidence>
<gene>
    <name evidence="6" type="ORF">SAMN05421642_12752</name>
</gene>
<proteinExistence type="inferred from homology"/>
<dbReference type="InterPro" id="IPR004165">
    <property type="entry name" value="CoA_trans_fam_I"/>
</dbReference>
<dbReference type="Proteomes" id="UP000198327">
    <property type="component" value="Unassembled WGS sequence"/>
</dbReference>